<protein>
    <recommendedName>
        <fullName evidence="6">Methyltransferase</fullName>
    </recommendedName>
</protein>
<dbReference type="Gene3D" id="3.40.50.150">
    <property type="entry name" value="Vaccinia Virus protein VP39"/>
    <property type="match status" value="1"/>
</dbReference>
<evidence type="ECO:0000313" key="5">
    <source>
        <dbReference type="Proteomes" id="UP000006039"/>
    </source>
</evidence>
<evidence type="ECO:0000256" key="1">
    <source>
        <dbReference type="ARBA" id="ARBA00038158"/>
    </source>
</evidence>
<reference evidence="3" key="3">
    <citation type="submission" date="2010-09" db="EMBL/GenBank/DDBJ databases">
        <title>Annotation of Gaeumannomyces graminis var. tritici R3-111a-1.</title>
        <authorList>
            <consortium name="The Broad Institute Genome Sequencing Platform"/>
            <person name="Ma L.-J."/>
            <person name="Dead R."/>
            <person name="Young S.K."/>
            <person name="Zeng Q."/>
            <person name="Gargeya S."/>
            <person name="Fitzgerald M."/>
            <person name="Haas B."/>
            <person name="Abouelleil A."/>
            <person name="Alvarado L."/>
            <person name="Arachchi H.M."/>
            <person name="Berlin A."/>
            <person name="Brown A."/>
            <person name="Chapman S.B."/>
            <person name="Chen Z."/>
            <person name="Dunbar C."/>
            <person name="Freedman E."/>
            <person name="Gearin G."/>
            <person name="Gellesch M."/>
            <person name="Goldberg J."/>
            <person name="Griggs A."/>
            <person name="Gujja S."/>
            <person name="Heiman D."/>
            <person name="Howarth C."/>
            <person name="Larson L."/>
            <person name="Lui A."/>
            <person name="MacDonald P.J.P."/>
            <person name="Mehta T."/>
            <person name="Montmayeur A."/>
            <person name="Murphy C."/>
            <person name="Neiman D."/>
            <person name="Pearson M."/>
            <person name="Priest M."/>
            <person name="Roberts A."/>
            <person name="Saif S."/>
            <person name="Shea T."/>
            <person name="Shenoy N."/>
            <person name="Sisk P."/>
            <person name="Stolte C."/>
            <person name="Sykes S."/>
            <person name="Yandava C."/>
            <person name="Wortman J."/>
            <person name="Nusbaum C."/>
            <person name="Birren B."/>
        </authorList>
    </citation>
    <scope>NUCLEOTIDE SEQUENCE</scope>
    <source>
        <strain evidence="3">R3-111a-1</strain>
    </source>
</reference>
<dbReference type="PANTHER" id="PTHR43591:SF14">
    <property type="entry name" value="METHYLTRANSFERASE"/>
    <property type="match status" value="1"/>
</dbReference>
<dbReference type="CDD" id="cd02440">
    <property type="entry name" value="AdoMet_MTases"/>
    <property type="match status" value="1"/>
</dbReference>
<dbReference type="eggNOG" id="ENOG502QWDP">
    <property type="taxonomic scope" value="Eukaryota"/>
</dbReference>
<evidence type="ECO:0000313" key="3">
    <source>
        <dbReference type="EMBL" id="EJT80933.1"/>
    </source>
</evidence>
<feature type="region of interest" description="Disordered" evidence="2">
    <location>
        <begin position="1"/>
        <end position="36"/>
    </location>
</feature>
<reference evidence="5" key="1">
    <citation type="submission" date="2010-07" db="EMBL/GenBank/DDBJ databases">
        <title>The genome sequence of Gaeumannomyces graminis var. tritici strain R3-111a-1.</title>
        <authorList>
            <consortium name="The Broad Institute Genome Sequencing Platform"/>
            <person name="Ma L.-J."/>
            <person name="Dead R."/>
            <person name="Young S."/>
            <person name="Zeng Q."/>
            <person name="Koehrsen M."/>
            <person name="Alvarado L."/>
            <person name="Berlin A."/>
            <person name="Chapman S.B."/>
            <person name="Chen Z."/>
            <person name="Freedman E."/>
            <person name="Gellesch M."/>
            <person name="Goldberg J."/>
            <person name="Griggs A."/>
            <person name="Gujja S."/>
            <person name="Heilman E.R."/>
            <person name="Heiman D."/>
            <person name="Hepburn T."/>
            <person name="Howarth C."/>
            <person name="Jen D."/>
            <person name="Larson L."/>
            <person name="Mehta T."/>
            <person name="Neiman D."/>
            <person name="Pearson M."/>
            <person name="Roberts A."/>
            <person name="Saif S."/>
            <person name="Shea T."/>
            <person name="Shenoy N."/>
            <person name="Sisk P."/>
            <person name="Stolte C."/>
            <person name="Sykes S."/>
            <person name="Walk T."/>
            <person name="White J."/>
            <person name="Yandava C."/>
            <person name="Haas B."/>
            <person name="Nusbaum C."/>
            <person name="Birren B."/>
        </authorList>
    </citation>
    <scope>NUCLEOTIDE SEQUENCE [LARGE SCALE GENOMIC DNA]</scope>
    <source>
        <strain evidence="5">R3-111a-1</strain>
    </source>
</reference>
<dbReference type="AlphaFoldDB" id="J3NI40"/>
<comment type="similarity">
    <text evidence="1">Belongs to the methyltransferase superfamily. LaeA methyltransferase family.</text>
</comment>
<reference evidence="3" key="2">
    <citation type="submission" date="2010-07" db="EMBL/GenBank/DDBJ databases">
        <authorList>
            <consortium name="The Broad Institute Genome Sequencing Platform"/>
            <consortium name="Broad Institute Genome Sequencing Center for Infectious Disease"/>
            <person name="Ma L.-J."/>
            <person name="Dead R."/>
            <person name="Young S."/>
            <person name="Zeng Q."/>
            <person name="Koehrsen M."/>
            <person name="Alvarado L."/>
            <person name="Berlin A."/>
            <person name="Chapman S.B."/>
            <person name="Chen Z."/>
            <person name="Freedman E."/>
            <person name="Gellesch M."/>
            <person name="Goldberg J."/>
            <person name="Griggs A."/>
            <person name="Gujja S."/>
            <person name="Heilman E.R."/>
            <person name="Heiman D."/>
            <person name="Hepburn T."/>
            <person name="Howarth C."/>
            <person name="Jen D."/>
            <person name="Larson L."/>
            <person name="Mehta T."/>
            <person name="Neiman D."/>
            <person name="Pearson M."/>
            <person name="Roberts A."/>
            <person name="Saif S."/>
            <person name="Shea T."/>
            <person name="Shenoy N."/>
            <person name="Sisk P."/>
            <person name="Stolte C."/>
            <person name="Sykes S."/>
            <person name="Walk T."/>
            <person name="White J."/>
            <person name="Yandava C."/>
            <person name="Haas B."/>
            <person name="Nusbaum C."/>
            <person name="Birren B."/>
        </authorList>
    </citation>
    <scope>NUCLEOTIDE SEQUENCE</scope>
    <source>
        <strain evidence="3">R3-111a-1</strain>
    </source>
</reference>
<name>J3NI40_GAET3</name>
<dbReference type="RefSeq" id="XP_009216942.1">
    <property type="nucleotide sequence ID" value="XM_009218678.1"/>
</dbReference>
<evidence type="ECO:0000256" key="2">
    <source>
        <dbReference type="SAM" id="MobiDB-lite"/>
    </source>
</evidence>
<organism evidence="3">
    <name type="scientific">Gaeumannomyces tritici (strain R3-111a-1)</name>
    <name type="common">Wheat and barley take-all root rot fungus</name>
    <name type="synonym">Gaeumannomyces graminis var. tritici</name>
    <dbReference type="NCBI Taxonomy" id="644352"/>
    <lineage>
        <taxon>Eukaryota</taxon>
        <taxon>Fungi</taxon>
        <taxon>Dikarya</taxon>
        <taxon>Ascomycota</taxon>
        <taxon>Pezizomycotina</taxon>
        <taxon>Sordariomycetes</taxon>
        <taxon>Sordariomycetidae</taxon>
        <taxon>Magnaporthales</taxon>
        <taxon>Magnaporthaceae</taxon>
        <taxon>Gaeumannomyces</taxon>
    </lineage>
</organism>
<dbReference type="SUPFAM" id="SSF53335">
    <property type="entry name" value="S-adenosyl-L-methionine-dependent methyltransferases"/>
    <property type="match status" value="1"/>
</dbReference>
<sequence length="346" mass="39146">MGHFQQPYDPSSGSCDGHGVPDTSTGRDPSPLSRSLTESIRTVYKENGRTYHSYRAGSYPFPNDEEENERLELQYTALKEAMGGRNYLAPFTGENPPRDVLDIGTGPGQWALEVADEFPEATVIGTDLSPSTMPDFVPENLKLYVEDANDEWDYEYPFDFIHTRMTFSCWSDMKSQVIEKAMRHLHPGGWLECQETHGIFQCDDGSIPPGFAPNLWAHNMQVAGDAGRIQMGIAPKMAGWFREAGFIDVQEVILRLPVGAWDRTDDHQRVLGALWLKNLDWGLSSITMALFHRYLGMTKEQIEVFLVDVRKGIRNPSIHSYQTLYVVWGRKPRPGEKADGAEKKER</sequence>
<dbReference type="InterPro" id="IPR029063">
    <property type="entry name" value="SAM-dependent_MTases_sf"/>
</dbReference>
<dbReference type="HOGENOM" id="CLU_010595_1_1_1"/>
<dbReference type="VEuPathDB" id="FungiDB:GGTG_00923"/>
<dbReference type="OrthoDB" id="2013972at2759"/>
<evidence type="ECO:0008006" key="6">
    <source>
        <dbReference type="Google" id="ProtNLM"/>
    </source>
</evidence>
<dbReference type="Proteomes" id="UP000006039">
    <property type="component" value="Unassembled WGS sequence"/>
</dbReference>
<dbReference type="EnsemblFungi" id="EJT80933">
    <property type="protein sequence ID" value="EJT80933"/>
    <property type="gene ID" value="GGTG_00923"/>
</dbReference>
<dbReference type="Pfam" id="PF13489">
    <property type="entry name" value="Methyltransf_23"/>
    <property type="match status" value="1"/>
</dbReference>
<accession>J3NI40</accession>
<dbReference type="EMBL" id="GL385395">
    <property type="protein sequence ID" value="EJT80933.1"/>
    <property type="molecule type" value="Genomic_DNA"/>
</dbReference>
<proteinExistence type="inferred from homology"/>
<gene>
    <name evidence="4" type="primary">20341381</name>
    <name evidence="3" type="ORF">GGTG_00923</name>
</gene>
<feature type="compositionally biased region" description="Polar residues" evidence="2">
    <location>
        <begin position="22"/>
        <end position="36"/>
    </location>
</feature>
<keyword evidence="5" id="KW-1185">Reference proteome</keyword>
<evidence type="ECO:0000313" key="4">
    <source>
        <dbReference type="EnsemblFungi" id="EJT80933"/>
    </source>
</evidence>
<dbReference type="GO" id="GO:0008168">
    <property type="term" value="F:methyltransferase activity"/>
    <property type="evidence" value="ECO:0007669"/>
    <property type="project" value="TreeGrafter"/>
</dbReference>
<reference evidence="4" key="4">
    <citation type="journal article" date="2015" name="G3 (Bethesda)">
        <title>Genome sequences of three phytopathogenic species of the Magnaporthaceae family of fungi.</title>
        <authorList>
            <person name="Okagaki L.H."/>
            <person name="Nunes C.C."/>
            <person name="Sailsbery J."/>
            <person name="Clay B."/>
            <person name="Brown D."/>
            <person name="John T."/>
            <person name="Oh Y."/>
            <person name="Young N."/>
            <person name="Fitzgerald M."/>
            <person name="Haas B.J."/>
            <person name="Zeng Q."/>
            <person name="Young S."/>
            <person name="Adiconis X."/>
            <person name="Fan L."/>
            <person name="Levin J.Z."/>
            <person name="Mitchell T.K."/>
            <person name="Okubara P.A."/>
            <person name="Farman M.L."/>
            <person name="Kohn L.M."/>
            <person name="Birren B."/>
            <person name="Ma L.-J."/>
            <person name="Dean R.A."/>
        </authorList>
    </citation>
    <scope>NUCLEOTIDE SEQUENCE</scope>
    <source>
        <strain evidence="4">R3-111a-1</strain>
    </source>
</reference>
<dbReference type="STRING" id="644352.J3NI40"/>
<dbReference type="GeneID" id="20341381"/>
<dbReference type="PANTHER" id="PTHR43591">
    <property type="entry name" value="METHYLTRANSFERASE"/>
    <property type="match status" value="1"/>
</dbReference>
<reference evidence="4" key="5">
    <citation type="submission" date="2018-04" db="UniProtKB">
        <authorList>
            <consortium name="EnsemblFungi"/>
        </authorList>
    </citation>
    <scope>IDENTIFICATION</scope>
    <source>
        <strain evidence="4">R3-111a-1</strain>
    </source>
</reference>